<dbReference type="EMBL" id="MU001678">
    <property type="protein sequence ID" value="KAF2458235.1"/>
    <property type="molecule type" value="Genomic_DNA"/>
</dbReference>
<keyword evidence="4" id="KW-1185">Reference proteome</keyword>
<dbReference type="Gene3D" id="3.40.50.1240">
    <property type="entry name" value="Phosphoglycerate mutase-like"/>
    <property type="match status" value="1"/>
</dbReference>
<dbReference type="InterPro" id="IPR000560">
    <property type="entry name" value="His_Pase_clade-2"/>
</dbReference>
<dbReference type="AlphaFoldDB" id="A0A6A6P2I5"/>
<dbReference type="OrthoDB" id="6509975at2759"/>
<organism evidence="3 4">
    <name type="scientific">Lineolata rhizophorae</name>
    <dbReference type="NCBI Taxonomy" id="578093"/>
    <lineage>
        <taxon>Eukaryota</taxon>
        <taxon>Fungi</taxon>
        <taxon>Dikarya</taxon>
        <taxon>Ascomycota</taxon>
        <taxon>Pezizomycotina</taxon>
        <taxon>Dothideomycetes</taxon>
        <taxon>Dothideomycetes incertae sedis</taxon>
        <taxon>Lineolatales</taxon>
        <taxon>Lineolataceae</taxon>
        <taxon>Lineolata</taxon>
    </lineage>
</organism>
<evidence type="ECO:0000256" key="1">
    <source>
        <dbReference type="ARBA" id="ARBA00022801"/>
    </source>
</evidence>
<evidence type="ECO:0000313" key="4">
    <source>
        <dbReference type="Proteomes" id="UP000799766"/>
    </source>
</evidence>
<keyword evidence="1" id="KW-0378">Hydrolase</keyword>
<accession>A0A6A6P2I5</accession>
<feature type="chain" id="PRO_5025523593" evidence="2">
    <location>
        <begin position="32"/>
        <end position="537"/>
    </location>
</feature>
<dbReference type="PANTHER" id="PTHR20963:SF18">
    <property type="entry name" value="ACID PHOSPHATASE PHO11-RELATED"/>
    <property type="match status" value="1"/>
</dbReference>
<keyword evidence="2" id="KW-0732">Signal</keyword>
<dbReference type="InterPro" id="IPR029033">
    <property type="entry name" value="His_PPase_superfam"/>
</dbReference>
<sequence length="537" mass="59613">MALLTRTTASAAVCLVISLLLVLLRKPAVLSLPAYLSPWNSCPTPNGREGLSQFYLQVPYAASWKSWWDPHGAHHNDQSWLSGRRGQGGGVISHDWNILYHLGGNGPWVEKVDGTVDGGIAVPHRCTVDQVHMLSRHAERYPTLKAAFRLQYLVNAIEEAKENNATFHDDLEFLNKWNYFLSDPPSQIEQLTSTGPFAGSLGAFSTGVKLRTRYSNLLSNWTPPSGKTNFWAGDSPRVIDTAKHFAAGFFGLKWNDTAQLHIIPETPDRGGDTLTPGKSCSAYLRDPEHSHMRGMTMMSRFRSTYLPSIQERLRAQDPTFAANLDEGAVFSMQELCGFETTVRGGSSWCGVFTRDEWRAFEYARDLVHYYRSGPGNRFGAVMGWVWLNATASLLAQGPGVAGPLFLSFVHDGDMVMLLAALDVFRDEEHLPVTHEDTERKWRTSQVTPMGGRIILERLSCEADALEDQRNGEMEVFVRLNINDGIVALPGCESGPGKSCPLDQFLNMVASRGKEVGSFAEMCSLSQDAPDRITFLHQ</sequence>
<dbReference type="GO" id="GO:0009277">
    <property type="term" value="C:fungal-type cell wall"/>
    <property type="evidence" value="ECO:0007669"/>
    <property type="project" value="TreeGrafter"/>
</dbReference>
<dbReference type="SUPFAM" id="SSF53254">
    <property type="entry name" value="Phosphoglycerate mutase-like"/>
    <property type="match status" value="1"/>
</dbReference>
<dbReference type="PANTHER" id="PTHR20963">
    <property type="entry name" value="MULTIPLE INOSITOL POLYPHOSPHATE PHOSPHATASE-RELATED"/>
    <property type="match status" value="1"/>
</dbReference>
<protein>
    <submittedName>
        <fullName evidence="3">3-phytase B</fullName>
    </submittedName>
</protein>
<reference evidence="3" key="1">
    <citation type="journal article" date="2020" name="Stud. Mycol.">
        <title>101 Dothideomycetes genomes: a test case for predicting lifestyles and emergence of pathogens.</title>
        <authorList>
            <person name="Haridas S."/>
            <person name="Albert R."/>
            <person name="Binder M."/>
            <person name="Bloem J."/>
            <person name="Labutti K."/>
            <person name="Salamov A."/>
            <person name="Andreopoulos B."/>
            <person name="Baker S."/>
            <person name="Barry K."/>
            <person name="Bills G."/>
            <person name="Bluhm B."/>
            <person name="Cannon C."/>
            <person name="Castanera R."/>
            <person name="Culley D."/>
            <person name="Daum C."/>
            <person name="Ezra D."/>
            <person name="Gonzalez J."/>
            <person name="Henrissat B."/>
            <person name="Kuo A."/>
            <person name="Liang C."/>
            <person name="Lipzen A."/>
            <person name="Lutzoni F."/>
            <person name="Magnuson J."/>
            <person name="Mondo S."/>
            <person name="Nolan M."/>
            <person name="Ohm R."/>
            <person name="Pangilinan J."/>
            <person name="Park H.-J."/>
            <person name="Ramirez L."/>
            <person name="Alfaro M."/>
            <person name="Sun H."/>
            <person name="Tritt A."/>
            <person name="Yoshinaga Y."/>
            <person name="Zwiers L.-H."/>
            <person name="Turgeon B."/>
            <person name="Goodwin S."/>
            <person name="Spatafora J."/>
            <person name="Crous P."/>
            <person name="Grigoriev I."/>
        </authorList>
    </citation>
    <scope>NUCLEOTIDE SEQUENCE</scope>
    <source>
        <strain evidence="3">ATCC 16933</strain>
    </source>
</reference>
<proteinExistence type="predicted"/>
<evidence type="ECO:0000256" key="2">
    <source>
        <dbReference type="SAM" id="SignalP"/>
    </source>
</evidence>
<dbReference type="GO" id="GO:0003993">
    <property type="term" value="F:acid phosphatase activity"/>
    <property type="evidence" value="ECO:0007669"/>
    <property type="project" value="TreeGrafter"/>
</dbReference>
<evidence type="ECO:0000313" key="3">
    <source>
        <dbReference type="EMBL" id="KAF2458235.1"/>
    </source>
</evidence>
<dbReference type="CDD" id="cd07061">
    <property type="entry name" value="HP_HAP_like"/>
    <property type="match status" value="1"/>
</dbReference>
<dbReference type="Pfam" id="PF00328">
    <property type="entry name" value="His_Phos_2"/>
    <property type="match status" value="1"/>
</dbReference>
<gene>
    <name evidence="3" type="ORF">BDY21DRAFT_341951</name>
</gene>
<name>A0A6A6P2I5_9PEZI</name>
<dbReference type="Proteomes" id="UP000799766">
    <property type="component" value="Unassembled WGS sequence"/>
</dbReference>
<feature type="signal peptide" evidence="2">
    <location>
        <begin position="1"/>
        <end position="31"/>
    </location>
</feature>